<gene>
    <name evidence="3" type="ORF">EHS89_02510</name>
</gene>
<accession>A0A3P1SW69</accession>
<dbReference type="AlphaFoldDB" id="A0A3P1SW69"/>
<dbReference type="InterPro" id="IPR029058">
    <property type="entry name" value="AB_hydrolase_fold"/>
</dbReference>
<protein>
    <submittedName>
        <fullName evidence="3">Alpha/beta hydrolase</fullName>
    </submittedName>
</protein>
<keyword evidence="1" id="KW-0472">Membrane</keyword>
<dbReference type="GO" id="GO:0016787">
    <property type="term" value="F:hydrolase activity"/>
    <property type="evidence" value="ECO:0007669"/>
    <property type="project" value="UniProtKB-KW"/>
</dbReference>
<dbReference type="InterPro" id="IPR022742">
    <property type="entry name" value="Hydrolase_4"/>
</dbReference>
<keyword evidence="1" id="KW-0812">Transmembrane</keyword>
<feature type="domain" description="Serine aminopeptidase S33" evidence="2">
    <location>
        <begin position="36"/>
        <end position="259"/>
    </location>
</feature>
<dbReference type="EMBL" id="RQXV01000001">
    <property type="protein sequence ID" value="RRD01452.1"/>
    <property type="molecule type" value="Genomic_DNA"/>
</dbReference>
<feature type="transmembrane region" description="Helical" evidence="1">
    <location>
        <begin position="161"/>
        <end position="178"/>
    </location>
</feature>
<organism evidence="3 4">
    <name type="scientific">Amphritea balenae</name>
    <dbReference type="NCBI Taxonomy" id="452629"/>
    <lineage>
        <taxon>Bacteria</taxon>
        <taxon>Pseudomonadati</taxon>
        <taxon>Pseudomonadota</taxon>
        <taxon>Gammaproteobacteria</taxon>
        <taxon>Oceanospirillales</taxon>
        <taxon>Oceanospirillaceae</taxon>
        <taxon>Amphritea</taxon>
    </lineage>
</organism>
<dbReference type="SUPFAM" id="SSF53474">
    <property type="entry name" value="alpha/beta-Hydrolases"/>
    <property type="match status" value="1"/>
</dbReference>
<dbReference type="Gene3D" id="3.40.50.1820">
    <property type="entry name" value="alpha/beta hydrolase"/>
    <property type="match status" value="1"/>
</dbReference>
<evidence type="ECO:0000259" key="2">
    <source>
        <dbReference type="Pfam" id="PF12146"/>
    </source>
</evidence>
<comment type="caution">
    <text evidence="3">The sequence shown here is derived from an EMBL/GenBank/DDBJ whole genome shotgun (WGS) entry which is preliminary data.</text>
</comment>
<keyword evidence="3" id="KW-0378">Hydrolase</keyword>
<evidence type="ECO:0000313" key="3">
    <source>
        <dbReference type="EMBL" id="RRD01452.1"/>
    </source>
</evidence>
<dbReference type="Proteomes" id="UP000267535">
    <property type="component" value="Unassembled WGS sequence"/>
</dbReference>
<evidence type="ECO:0000313" key="4">
    <source>
        <dbReference type="Proteomes" id="UP000267535"/>
    </source>
</evidence>
<keyword evidence="1" id="KW-1133">Transmembrane helix</keyword>
<sequence length="313" mass="35880">MTNTTHAVPIHTLTTHSLITKAGHSITARVFESIGENKGVVIIAPATGVAQYLYDDFAIWLTEQQFTAITFDYEGIGLSVNRHVKYSKSDKLSWATHDCAAVLDFAEQNYPDQKRTWIGHSVGGHMLGMMDNTDRIDQAITVAAGTGTWWFNAPPTRRIAWLFWYFIVPVAVPLYGYFPGKKLRFMCDMPKGVVMQWRRWCLKRDYAVGYEGEWLRQRFARVTMPITALQFSDDEMMSARNIEMLHQFFTQAPQTRLEIKPSDVGQKRIGHIGWHRARYRVLWEKYILNALQTDTEINTKSHLTANNHCSGTA</sequence>
<reference evidence="3 4" key="1">
    <citation type="submission" date="2018-11" db="EMBL/GenBank/DDBJ databases">
        <title>The draft genome sequence of Amphritea balenae JAMM 1525T.</title>
        <authorList>
            <person name="Fang Z."/>
            <person name="Zhang Y."/>
            <person name="Han X."/>
        </authorList>
    </citation>
    <scope>NUCLEOTIDE SEQUENCE [LARGE SCALE GENOMIC DNA]</scope>
    <source>
        <strain evidence="3 4">JAMM 1525</strain>
    </source>
</reference>
<dbReference type="InterPro" id="IPR017208">
    <property type="entry name" value="UCP037442_abhydr"/>
</dbReference>
<dbReference type="Pfam" id="PF12146">
    <property type="entry name" value="Hydrolase_4"/>
    <property type="match status" value="1"/>
</dbReference>
<dbReference type="PIRSF" id="PIRSF037442">
    <property type="entry name" value="UCP037442_abhydr"/>
    <property type="match status" value="1"/>
</dbReference>
<keyword evidence="4" id="KW-1185">Reference proteome</keyword>
<dbReference type="OrthoDB" id="9785076at2"/>
<evidence type="ECO:0000256" key="1">
    <source>
        <dbReference type="SAM" id="Phobius"/>
    </source>
</evidence>
<dbReference type="RefSeq" id="WP_124924525.1">
    <property type="nucleotide sequence ID" value="NZ_BMOH01000001.1"/>
</dbReference>
<name>A0A3P1SW69_9GAMM</name>
<proteinExistence type="predicted"/>